<protein>
    <submittedName>
        <fullName evidence="10">Right-handed parallel beta-helix repeat-containing protein</fullName>
    </submittedName>
</protein>
<evidence type="ECO:0000256" key="6">
    <source>
        <dbReference type="ARBA" id="ARBA00022837"/>
    </source>
</evidence>
<keyword evidence="4" id="KW-0479">Metal-binding</keyword>
<keyword evidence="7" id="KW-0456">Lyase</keyword>
<dbReference type="RefSeq" id="WP_051482280.1">
    <property type="nucleotide sequence ID" value="NZ_CP053627.1"/>
</dbReference>
<gene>
    <name evidence="10" type="ORF">LPH55_06500</name>
</gene>
<dbReference type="InterPro" id="IPR011050">
    <property type="entry name" value="Pectin_lyase_fold/virulence"/>
</dbReference>
<keyword evidence="6" id="KW-0106">Calcium</keyword>
<evidence type="ECO:0000256" key="5">
    <source>
        <dbReference type="ARBA" id="ARBA00022729"/>
    </source>
</evidence>
<evidence type="ECO:0000313" key="11">
    <source>
        <dbReference type="Proteomes" id="UP001430701"/>
    </source>
</evidence>
<evidence type="ECO:0000313" key="10">
    <source>
        <dbReference type="EMBL" id="MCD8473121.1"/>
    </source>
</evidence>
<dbReference type="EMBL" id="JAJPPU010000002">
    <property type="protein sequence ID" value="MCD8473121.1"/>
    <property type="molecule type" value="Genomic_DNA"/>
</dbReference>
<evidence type="ECO:0000256" key="2">
    <source>
        <dbReference type="ARBA" id="ARBA00004613"/>
    </source>
</evidence>
<comment type="similarity">
    <text evidence="8">Belongs to the polysaccharide lyase 9 family.</text>
</comment>
<sequence length="463" mass="50423">MNPFFLFSIRFFFLCGIAICMQWPLQGFAKDMFIAPDGSDKNIGTLDSPMATLMAAQEKVSSGDVIYLRGGIYHLKIENVSTADANYVVVNDITKDHISYVAYEREVPVFDFSSVKPVDKRVAAFRISCDGCVFRGFEIVGVQITIAGRHTQSEAIRVQGGNNNLFERLSIHDGMGIGWYLVSGSNNVVRNVDVYNNKGLDAFSNGNIDGFGVHPSSDSGTGNMIYGSRAWFNSDDGFDLINAHAPVSIVNCWAFYNGYDIDFNALGDGNGFKAGGYGANGKPYPRSVPRHTVKFSLAVGNRSSGFYANHHVGGQNWINNTAIGNKRANYNMLSVLSDNRTNVPGYGHYMRNNLGYGGKVEIANLGSASDNDISSNYFTLPIKVRSGDFVSLDPHELTAPRQPNGELPTIHFARLASGSAAIDAGVNIGEPFEGKAPDLGAFEATHHPVPEGRFHHHHPAFSR</sequence>
<evidence type="ECO:0000256" key="8">
    <source>
        <dbReference type="ARBA" id="ARBA00038263"/>
    </source>
</evidence>
<proteinExistence type="inferred from homology"/>
<organism evidence="10 11">
    <name type="scientific">Xylella taiwanensis</name>
    <dbReference type="NCBI Taxonomy" id="1444770"/>
    <lineage>
        <taxon>Bacteria</taxon>
        <taxon>Pseudomonadati</taxon>
        <taxon>Pseudomonadota</taxon>
        <taxon>Gammaproteobacteria</taxon>
        <taxon>Lysobacterales</taxon>
        <taxon>Lysobacteraceae</taxon>
        <taxon>Xylella</taxon>
    </lineage>
</organism>
<comment type="cofactor">
    <cofactor evidence="1">
        <name>Ca(2+)</name>
        <dbReference type="ChEBI" id="CHEBI:29108"/>
    </cofactor>
</comment>
<name>A0ABS8TVT1_9GAMM</name>
<dbReference type="PANTHER" id="PTHR40088:SF1">
    <property type="entry name" value="PECTATE LYASE PEL9"/>
    <property type="match status" value="1"/>
</dbReference>
<keyword evidence="3" id="KW-0964">Secreted</keyword>
<evidence type="ECO:0000256" key="1">
    <source>
        <dbReference type="ARBA" id="ARBA00001913"/>
    </source>
</evidence>
<reference evidence="10" key="1">
    <citation type="submission" date="2021-11" db="EMBL/GenBank/DDBJ databases">
        <title>Genome sequence of Xylella taiwanensis PLS432.</title>
        <authorList>
            <person name="Weng L.-W."/>
            <person name="Su C.-C."/>
            <person name="Tsai C.-W."/>
            <person name="Kuo C.-H."/>
        </authorList>
    </citation>
    <scope>NUCLEOTIDE SEQUENCE</scope>
    <source>
        <strain evidence="10">PLS432</strain>
    </source>
</reference>
<dbReference type="Gene3D" id="2.160.20.10">
    <property type="entry name" value="Single-stranded right-handed beta-helix, Pectin lyase-like"/>
    <property type="match status" value="1"/>
</dbReference>
<comment type="subcellular location">
    <subcellularLocation>
        <location evidence="2">Secreted</location>
    </subcellularLocation>
</comment>
<dbReference type="GeneID" id="68899997"/>
<dbReference type="InterPro" id="IPR052052">
    <property type="entry name" value="Polysaccharide_Lyase_9"/>
</dbReference>
<evidence type="ECO:0000256" key="7">
    <source>
        <dbReference type="ARBA" id="ARBA00023239"/>
    </source>
</evidence>
<evidence type="ECO:0000259" key="9">
    <source>
        <dbReference type="Pfam" id="PF22842"/>
    </source>
</evidence>
<dbReference type="InterPro" id="IPR012334">
    <property type="entry name" value="Pectin_lyas_fold"/>
</dbReference>
<keyword evidence="11" id="KW-1185">Reference proteome</keyword>
<feature type="domain" description="Pel9A-like right handed beta-helix region" evidence="9">
    <location>
        <begin position="30"/>
        <end position="355"/>
    </location>
</feature>
<dbReference type="Pfam" id="PF22842">
    <property type="entry name" value="Pel9A-like_beta_helix"/>
    <property type="match status" value="1"/>
</dbReference>
<dbReference type="PANTHER" id="PTHR40088">
    <property type="entry name" value="PECTATE LYASE (EUROFUNG)"/>
    <property type="match status" value="1"/>
</dbReference>
<accession>A0ABS8TVT1</accession>
<dbReference type="SUPFAM" id="SSF51126">
    <property type="entry name" value="Pectin lyase-like"/>
    <property type="match status" value="1"/>
</dbReference>
<evidence type="ECO:0000256" key="4">
    <source>
        <dbReference type="ARBA" id="ARBA00022723"/>
    </source>
</evidence>
<comment type="caution">
    <text evidence="10">The sequence shown here is derived from an EMBL/GenBank/DDBJ whole genome shotgun (WGS) entry which is preliminary data.</text>
</comment>
<dbReference type="InterPro" id="IPR053868">
    <property type="entry name" value="Pel9A-like_beta_helix"/>
</dbReference>
<evidence type="ECO:0000256" key="3">
    <source>
        <dbReference type="ARBA" id="ARBA00022525"/>
    </source>
</evidence>
<keyword evidence="5" id="KW-0732">Signal</keyword>
<dbReference type="Proteomes" id="UP001430701">
    <property type="component" value="Unassembled WGS sequence"/>
</dbReference>